<gene>
    <name evidence="1" type="ORF">CFAM422_009852</name>
</gene>
<reference evidence="1 2" key="1">
    <citation type="submission" date="2018-06" db="EMBL/GenBank/DDBJ databases">
        <title>Genome analysis of cellulolytic fungus Trichoderma lentiforme CFAM-422.</title>
        <authorList>
            <person name="Steindorff A.S."/>
            <person name="Formighieri E.F."/>
            <person name="Midorikawa G.E.O."/>
            <person name="Tamietti M.S."/>
            <person name="Ramos E.Z."/>
            <person name="Silva A.S."/>
            <person name="Bon E.P.S."/>
            <person name="Mendes T.D."/>
            <person name="Damaso M.C.T."/>
            <person name="Favaro L.C.L."/>
        </authorList>
    </citation>
    <scope>NUCLEOTIDE SEQUENCE [LARGE SCALE GENOMIC DNA]</scope>
    <source>
        <strain evidence="1 2">CFAM-422</strain>
    </source>
</reference>
<accession>A0A9P4X976</accession>
<name>A0A9P4X976_9HYPO</name>
<protein>
    <submittedName>
        <fullName evidence="1">Uncharacterized protein</fullName>
    </submittedName>
</protein>
<evidence type="ECO:0000313" key="1">
    <source>
        <dbReference type="EMBL" id="KAF3065634.1"/>
    </source>
</evidence>
<keyword evidence="2" id="KW-1185">Reference proteome</keyword>
<dbReference type="Proteomes" id="UP000801864">
    <property type="component" value="Unassembled WGS sequence"/>
</dbReference>
<comment type="caution">
    <text evidence="1">The sequence shown here is derived from an EMBL/GenBank/DDBJ whole genome shotgun (WGS) entry which is preliminary data.</text>
</comment>
<dbReference type="EMBL" id="QLNT01000018">
    <property type="protein sequence ID" value="KAF3065634.1"/>
    <property type="molecule type" value="Genomic_DNA"/>
</dbReference>
<dbReference type="AlphaFoldDB" id="A0A9P4X976"/>
<evidence type="ECO:0000313" key="2">
    <source>
        <dbReference type="Proteomes" id="UP000801864"/>
    </source>
</evidence>
<proteinExistence type="predicted"/>
<sequence>MRQIKTSIGAFHALRSSAQNRLNCSAKMRHEAIPIGDARGGVGLTQGTVNTLCDVIFSSQTQLLDGNPVDGVEILHRGVFALPCAPGLVFKISNGSKLDLANHWNSAMRAAEILKEHKPDKFDLLVLPRITFYMLVSDHILNKQLYESLGARLKPALQQLVAFIHATGFCDVDFRHIPILDKELTPETTPKIGLVDVSRCGVVQGEAAQQTQQIYHEAFFGKGPTPRGLFRCIALEQFELLRAEVSKVSKPQITLDLAAYYEVWKDRCHDFEEAHRINNEHL</sequence>
<organism evidence="1 2">
    <name type="scientific">Trichoderma lentiforme</name>
    <dbReference type="NCBI Taxonomy" id="1567552"/>
    <lineage>
        <taxon>Eukaryota</taxon>
        <taxon>Fungi</taxon>
        <taxon>Dikarya</taxon>
        <taxon>Ascomycota</taxon>
        <taxon>Pezizomycotina</taxon>
        <taxon>Sordariomycetes</taxon>
        <taxon>Hypocreomycetidae</taxon>
        <taxon>Hypocreales</taxon>
        <taxon>Hypocreaceae</taxon>
        <taxon>Trichoderma</taxon>
    </lineage>
</organism>